<dbReference type="AlphaFoldDB" id="A0A2S4MAZ0"/>
<evidence type="ECO:0000256" key="4">
    <source>
        <dbReference type="PROSITE-ProRule" id="PRU00335"/>
    </source>
</evidence>
<feature type="region of interest" description="Disordered" evidence="5">
    <location>
        <begin position="1"/>
        <end position="23"/>
    </location>
</feature>
<dbReference type="Pfam" id="PF00440">
    <property type="entry name" value="TetR_N"/>
    <property type="match status" value="1"/>
</dbReference>
<evidence type="ECO:0000313" key="8">
    <source>
        <dbReference type="Proteomes" id="UP000236919"/>
    </source>
</evidence>
<reference evidence="7 8" key="1">
    <citation type="submission" date="2018-01" db="EMBL/GenBank/DDBJ databases">
        <title>Genomic Encyclopedia of Type Strains, Phase III (KMG-III): the genomes of soil and plant-associated and newly described type strains.</title>
        <authorList>
            <person name="Whitman W."/>
        </authorList>
    </citation>
    <scope>NUCLEOTIDE SEQUENCE [LARGE SCALE GENOMIC DNA]</scope>
    <source>
        <strain evidence="7 8">1131</strain>
    </source>
</reference>
<dbReference type="RefSeq" id="WP_103718493.1">
    <property type="nucleotide sequence ID" value="NZ_PQFZ01000006.1"/>
</dbReference>
<accession>A0A2S4MAZ0</accession>
<evidence type="ECO:0000256" key="2">
    <source>
        <dbReference type="ARBA" id="ARBA00023125"/>
    </source>
</evidence>
<dbReference type="InterPro" id="IPR050109">
    <property type="entry name" value="HTH-type_TetR-like_transc_reg"/>
</dbReference>
<name>A0A2S4MAZ0_9HYPH</name>
<keyword evidence="8" id="KW-1185">Reference proteome</keyword>
<dbReference type="EMBL" id="PQFZ01000006">
    <property type="protein sequence ID" value="POR51908.1"/>
    <property type="molecule type" value="Genomic_DNA"/>
</dbReference>
<dbReference type="PROSITE" id="PS50977">
    <property type="entry name" value="HTH_TETR_2"/>
    <property type="match status" value="1"/>
</dbReference>
<dbReference type="GO" id="GO:0000976">
    <property type="term" value="F:transcription cis-regulatory region binding"/>
    <property type="evidence" value="ECO:0007669"/>
    <property type="project" value="TreeGrafter"/>
</dbReference>
<evidence type="ECO:0000259" key="6">
    <source>
        <dbReference type="PROSITE" id="PS50977"/>
    </source>
</evidence>
<proteinExistence type="predicted"/>
<feature type="domain" description="HTH tetR-type" evidence="6">
    <location>
        <begin position="24"/>
        <end position="84"/>
    </location>
</feature>
<dbReference type="OrthoDB" id="70491at2"/>
<evidence type="ECO:0000256" key="3">
    <source>
        <dbReference type="ARBA" id="ARBA00023163"/>
    </source>
</evidence>
<keyword evidence="2 4" id="KW-0238">DNA-binding</keyword>
<evidence type="ECO:0000256" key="1">
    <source>
        <dbReference type="ARBA" id="ARBA00023015"/>
    </source>
</evidence>
<dbReference type="InterPro" id="IPR011075">
    <property type="entry name" value="TetR_C"/>
</dbReference>
<dbReference type="Gene3D" id="1.10.357.10">
    <property type="entry name" value="Tetracycline Repressor, domain 2"/>
    <property type="match status" value="1"/>
</dbReference>
<keyword evidence="3" id="KW-0804">Transcription</keyword>
<dbReference type="SUPFAM" id="SSF46689">
    <property type="entry name" value="Homeodomain-like"/>
    <property type="match status" value="1"/>
</dbReference>
<feature type="DNA-binding region" description="H-T-H motif" evidence="4">
    <location>
        <begin position="47"/>
        <end position="66"/>
    </location>
</feature>
<gene>
    <name evidence="7" type="ORF">CYD53_106191</name>
</gene>
<dbReference type="PANTHER" id="PTHR30055">
    <property type="entry name" value="HTH-TYPE TRANSCRIPTIONAL REGULATOR RUTR"/>
    <property type="match status" value="1"/>
</dbReference>
<dbReference type="InterPro" id="IPR001647">
    <property type="entry name" value="HTH_TetR"/>
</dbReference>
<dbReference type="PRINTS" id="PR00455">
    <property type="entry name" value="HTHTETR"/>
</dbReference>
<dbReference type="SUPFAM" id="SSF48498">
    <property type="entry name" value="Tetracyclin repressor-like, C-terminal domain"/>
    <property type="match status" value="1"/>
</dbReference>
<sequence>MSIDNHAGSSSPPGAGRAGRPRDPAVQRQILEAAYEIVREGGYAALSMEGVAGRAGVSKQSVYRRWSSRGDLLVDLYMGTAEQQDAPPEGQTFKARFESYLQWSVHRLFDPSRANMLRALATEGQADPAVRQALLSRIVEPRLALGRDIILRGQQTGEVRADLDVDIALDFLFGSVWFSLLVTGRPLNEAWQERSLSAFFLLTT</sequence>
<protein>
    <submittedName>
        <fullName evidence="7">TetR family transcriptional regulator</fullName>
    </submittedName>
</protein>
<dbReference type="InterPro" id="IPR036271">
    <property type="entry name" value="Tet_transcr_reg_TetR-rel_C_sf"/>
</dbReference>
<organism evidence="7 8">
    <name type="scientific">Bosea psychrotolerans</name>
    <dbReference type="NCBI Taxonomy" id="1871628"/>
    <lineage>
        <taxon>Bacteria</taxon>
        <taxon>Pseudomonadati</taxon>
        <taxon>Pseudomonadota</taxon>
        <taxon>Alphaproteobacteria</taxon>
        <taxon>Hyphomicrobiales</taxon>
        <taxon>Boseaceae</taxon>
        <taxon>Bosea</taxon>
    </lineage>
</organism>
<evidence type="ECO:0000313" key="7">
    <source>
        <dbReference type="EMBL" id="POR51908.1"/>
    </source>
</evidence>
<dbReference type="InterPro" id="IPR009057">
    <property type="entry name" value="Homeodomain-like_sf"/>
</dbReference>
<dbReference type="GO" id="GO:0003700">
    <property type="term" value="F:DNA-binding transcription factor activity"/>
    <property type="evidence" value="ECO:0007669"/>
    <property type="project" value="TreeGrafter"/>
</dbReference>
<evidence type="ECO:0000256" key="5">
    <source>
        <dbReference type="SAM" id="MobiDB-lite"/>
    </source>
</evidence>
<dbReference type="Pfam" id="PF16859">
    <property type="entry name" value="TetR_C_11"/>
    <property type="match status" value="1"/>
</dbReference>
<comment type="caution">
    <text evidence="7">The sequence shown here is derived from an EMBL/GenBank/DDBJ whole genome shotgun (WGS) entry which is preliminary data.</text>
</comment>
<dbReference type="Proteomes" id="UP000236919">
    <property type="component" value="Unassembled WGS sequence"/>
</dbReference>
<dbReference type="PANTHER" id="PTHR30055:SF148">
    <property type="entry name" value="TETR-FAMILY TRANSCRIPTIONAL REGULATOR"/>
    <property type="match status" value="1"/>
</dbReference>
<keyword evidence="1" id="KW-0805">Transcription regulation</keyword>
<dbReference type="Gene3D" id="1.10.10.60">
    <property type="entry name" value="Homeodomain-like"/>
    <property type="match status" value="1"/>
</dbReference>